<dbReference type="PROSITE" id="PS50011">
    <property type="entry name" value="PROTEIN_KINASE_DOM"/>
    <property type="match status" value="1"/>
</dbReference>
<dbReference type="SUPFAM" id="SSF56112">
    <property type="entry name" value="Protein kinase-like (PK-like)"/>
    <property type="match status" value="1"/>
</dbReference>
<dbReference type="EMBL" id="LR899011">
    <property type="protein sequence ID" value="CAD7083807.1"/>
    <property type="molecule type" value="Genomic_DNA"/>
</dbReference>
<keyword evidence="2" id="KW-0217">Developmental protein</keyword>
<dbReference type="CDD" id="cd14080">
    <property type="entry name" value="STKc_TSSK-like"/>
    <property type="match status" value="1"/>
</dbReference>
<evidence type="ECO:0000256" key="5">
    <source>
        <dbReference type="ARBA" id="ARBA00022741"/>
    </source>
</evidence>
<dbReference type="SMART" id="SM00220">
    <property type="entry name" value="S_TKc"/>
    <property type="match status" value="1"/>
</dbReference>
<dbReference type="AlphaFoldDB" id="A0A7R8UMV7"/>
<feature type="binding site" evidence="11">
    <location>
        <position position="57"/>
    </location>
    <ligand>
        <name>ATP</name>
        <dbReference type="ChEBI" id="CHEBI:30616"/>
    </ligand>
</feature>
<evidence type="ECO:0000256" key="4">
    <source>
        <dbReference type="ARBA" id="ARBA00022723"/>
    </source>
</evidence>
<keyword evidence="6" id="KW-0221">Differentiation</keyword>
<dbReference type="PANTHER" id="PTHR24346:SF102">
    <property type="entry name" value="TESTIS-SPECIFIC SERINE_THREONINE-PROTEIN KINASE 1"/>
    <property type="match status" value="1"/>
</dbReference>
<keyword evidence="9" id="KW-0832">Ubl conjugation</keyword>
<evidence type="ECO:0000256" key="11">
    <source>
        <dbReference type="PROSITE-ProRule" id="PRU10141"/>
    </source>
</evidence>
<dbReference type="InterPro" id="IPR008271">
    <property type="entry name" value="Ser/Thr_kinase_AS"/>
</dbReference>
<comment type="cofactor">
    <cofactor evidence="1">
        <name>Mg(2+)</name>
        <dbReference type="ChEBI" id="CHEBI:18420"/>
    </cofactor>
</comment>
<dbReference type="GO" id="GO:0050321">
    <property type="term" value="F:tau-protein kinase activity"/>
    <property type="evidence" value="ECO:0007669"/>
    <property type="project" value="TreeGrafter"/>
</dbReference>
<dbReference type="OMA" id="MLNASMP"/>
<keyword evidence="10" id="KW-0744">Spermatogenesis</keyword>
<dbReference type="Gene3D" id="1.10.510.10">
    <property type="entry name" value="Transferase(Phosphotransferase) domain 1"/>
    <property type="match status" value="1"/>
</dbReference>
<keyword evidence="12" id="KW-0808">Transferase</keyword>
<keyword evidence="3" id="KW-0597">Phosphoprotein</keyword>
<dbReference type="GO" id="GO:0035556">
    <property type="term" value="P:intracellular signal transduction"/>
    <property type="evidence" value="ECO:0007669"/>
    <property type="project" value="TreeGrafter"/>
</dbReference>
<dbReference type="InterPro" id="IPR017441">
    <property type="entry name" value="Protein_kinase_ATP_BS"/>
</dbReference>
<keyword evidence="16" id="KW-1185">Reference proteome</keyword>
<dbReference type="PROSITE" id="PS00107">
    <property type="entry name" value="PROTEIN_KINASE_ATP"/>
    <property type="match status" value="1"/>
</dbReference>
<accession>A0A7R8UMV7</accession>
<evidence type="ECO:0000256" key="12">
    <source>
        <dbReference type="RuleBase" id="RU000304"/>
    </source>
</evidence>
<keyword evidence="12" id="KW-0723">Serine/threonine-protein kinase</keyword>
<protein>
    <recommendedName>
        <fullName evidence="14">Protein kinase domain-containing protein</fullName>
    </recommendedName>
</protein>
<organism evidence="15 16">
    <name type="scientific">Hermetia illucens</name>
    <name type="common">Black soldier fly</name>
    <dbReference type="NCBI Taxonomy" id="343691"/>
    <lineage>
        <taxon>Eukaryota</taxon>
        <taxon>Metazoa</taxon>
        <taxon>Ecdysozoa</taxon>
        <taxon>Arthropoda</taxon>
        <taxon>Hexapoda</taxon>
        <taxon>Insecta</taxon>
        <taxon>Pterygota</taxon>
        <taxon>Neoptera</taxon>
        <taxon>Endopterygota</taxon>
        <taxon>Diptera</taxon>
        <taxon>Brachycera</taxon>
        <taxon>Stratiomyomorpha</taxon>
        <taxon>Stratiomyidae</taxon>
        <taxon>Hermetiinae</taxon>
        <taxon>Hermetia</taxon>
    </lineage>
</organism>
<evidence type="ECO:0000313" key="16">
    <source>
        <dbReference type="Proteomes" id="UP000594454"/>
    </source>
</evidence>
<reference evidence="15 16" key="1">
    <citation type="submission" date="2020-11" db="EMBL/GenBank/DDBJ databases">
        <authorList>
            <person name="Wallbank WR R."/>
            <person name="Pardo Diaz C."/>
            <person name="Kozak K."/>
            <person name="Martin S."/>
            <person name="Jiggins C."/>
            <person name="Moest M."/>
            <person name="Warren A I."/>
            <person name="Generalovic N T."/>
            <person name="Byers J.R.P. K."/>
            <person name="Montejo-Kovacevich G."/>
            <person name="Yen C E."/>
        </authorList>
    </citation>
    <scope>NUCLEOTIDE SEQUENCE [LARGE SCALE GENOMIC DNA]</scope>
</reference>
<sequence length="316" mass="36241">MPTQNNGRGLYARSSDIEALSQRGYSIGRKIGRGSYATVITAQYVDENDKRVSLACKVIDKSKAPPDFLEKFFPRELDIVTKIEHPYIIQIHSILQRGPKIFIFMRYAENGDLLDYIKSHGPISEIQAKVWFSQMVRALRYLHSKEISHRDLKCENILLSKRMNIKLADFGFARYCSDSDGNKVMSQTYCGSAAYAAPEVVKGTPYDPKLADVWSLGIILFIMLNAKMPFDDSNLHKLLEDQQNKRFIFRQKVAERISANAKAMVNVLLQPESHMRWTLELVLNSRWLRKEDDEEMPPSVTRDEELSSISENAKEV</sequence>
<dbReference type="OrthoDB" id="541276at2759"/>
<dbReference type="GO" id="GO:0005737">
    <property type="term" value="C:cytoplasm"/>
    <property type="evidence" value="ECO:0007669"/>
    <property type="project" value="TreeGrafter"/>
</dbReference>
<dbReference type="InterPro" id="IPR000719">
    <property type="entry name" value="Prot_kinase_dom"/>
</dbReference>
<keyword evidence="4" id="KW-0479">Metal-binding</keyword>
<evidence type="ECO:0000256" key="13">
    <source>
        <dbReference type="SAM" id="MobiDB-lite"/>
    </source>
</evidence>
<keyword evidence="7 11" id="KW-0067">ATP-binding</keyword>
<dbReference type="GO" id="GO:0007283">
    <property type="term" value="P:spermatogenesis"/>
    <property type="evidence" value="ECO:0007669"/>
    <property type="project" value="UniProtKB-KW"/>
</dbReference>
<dbReference type="GO" id="GO:0000226">
    <property type="term" value="P:microtubule cytoskeleton organization"/>
    <property type="evidence" value="ECO:0007669"/>
    <property type="project" value="TreeGrafter"/>
</dbReference>
<gene>
    <name evidence="15" type="ORF">HERILL_LOCUS6738</name>
</gene>
<feature type="compositionally biased region" description="Polar residues" evidence="13">
    <location>
        <begin position="307"/>
        <end position="316"/>
    </location>
</feature>
<proteinExistence type="inferred from homology"/>
<dbReference type="PANTHER" id="PTHR24346">
    <property type="entry name" value="MAP/MICROTUBULE AFFINITY-REGULATING KINASE"/>
    <property type="match status" value="1"/>
</dbReference>
<feature type="region of interest" description="Disordered" evidence="13">
    <location>
        <begin position="292"/>
        <end position="316"/>
    </location>
</feature>
<keyword evidence="8" id="KW-0460">Magnesium</keyword>
<name>A0A7R8UMV7_HERIL</name>
<evidence type="ECO:0000256" key="6">
    <source>
        <dbReference type="ARBA" id="ARBA00022782"/>
    </source>
</evidence>
<keyword evidence="5 11" id="KW-0547">Nucleotide-binding</keyword>
<dbReference type="PROSITE" id="PS00108">
    <property type="entry name" value="PROTEIN_KINASE_ST"/>
    <property type="match status" value="1"/>
</dbReference>
<evidence type="ECO:0000256" key="1">
    <source>
        <dbReference type="ARBA" id="ARBA00001946"/>
    </source>
</evidence>
<dbReference type="InParanoid" id="A0A7R8UMV7"/>
<evidence type="ECO:0000256" key="10">
    <source>
        <dbReference type="ARBA" id="ARBA00022871"/>
    </source>
</evidence>
<dbReference type="GO" id="GO:0030154">
    <property type="term" value="P:cell differentiation"/>
    <property type="evidence" value="ECO:0007669"/>
    <property type="project" value="UniProtKB-KW"/>
</dbReference>
<dbReference type="InterPro" id="IPR011009">
    <property type="entry name" value="Kinase-like_dom_sf"/>
</dbReference>
<dbReference type="Pfam" id="PF00069">
    <property type="entry name" value="Pkinase"/>
    <property type="match status" value="1"/>
</dbReference>
<evidence type="ECO:0000256" key="7">
    <source>
        <dbReference type="ARBA" id="ARBA00022840"/>
    </source>
</evidence>
<dbReference type="GO" id="GO:0005524">
    <property type="term" value="F:ATP binding"/>
    <property type="evidence" value="ECO:0007669"/>
    <property type="project" value="UniProtKB-UniRule"/>
</dbReference>
<dbReference type="GO" id="GO:0000287">
    <property type="term" value="F:magnesium ion binding"/>
    <property type="evidence" value="ECO:0007669"/>
    <property type="project" value="UniProtKB-ARBA"/>
</dbReference>
<evidence type="ECO:0000256" key="2">
    <source>
        <dbReference type="ARBA" id="ARBA00022473"/>
    </source>
</evidence>
<evidence type="ECO:0000259" key="14">
    <source>
        <dbReference type="PROSITE" id="PS50011"/>
    </source>
</evidence>
<feature type="domain" description="Protein kinase" evidence="14">
    <location>
        <begin position="25"/>
        <end position="288"/>
    </location>
</feature>
<evidence type="ECO:0000256" key="8">
    <source>
        <dbReference type="ARBA" id="ARBA00022842"/>
    </source>
</evidence>
<evidence type="ECO:0000256" key="3">
    <source>
        <dbReference type="ARBA" id="ARBA00022553"/>
    </source>
</evidence>
<keyword evidence="12" id="KW-0418">Kinase</keyword>
<comment type="similarity">
    <text evidence="12">Belongs to the protein kinase superfamily.</text>
</comment>
<dbReference type="Proteomes" id="UP000594454">
    <property type="component" value="Chromosome 3"/>
</dbReference>
<evidence type="ECO:0000256" key="9">
    <source>
        <dbReference type="ARBA" id="ARBA00022843"/>
    </source>
</evidence>
<evidence type="ECO:0000313" key="15">
    <source>
        <dbReference type="EMBL" id="CAD7083807.1"/>
    </source>
</evidence>
<dbReference type="FunFam" id="1.10.510.10:FF:000943">
    <property type="entry name" value="testis-specific serine/threonine-protein kinase 1"/>
    <property type="match status" value="1"/>
</dbReference>